<feature type="active site" description="Nucleophile" evidence="9">
    <location>
        <position position="128"/>
    </location>
</feature>
<proteinExistence type="inferred from homology"/>
<evidence type="ECO:0000259" key="11">
    <source>
        <dbReference type="PROSITE" id="PS51790"/>
    </source>
</evidence>
<dbReference type="PROSITE" id="PS51790">
    <property type="entry name" value="MSRB"/>
    <property type="match status" value="1"/>
</dbReference>
<dbReference type="InterPro" id="IPR002579">
    <property type="entry name" value="Met_Sox_Rdtase_MsrB_dom"/>
</dbReference>
<dbReference type="OrthoDB" id="9785497at2"/>
<comment type="catalytic activity">
    <reaction evidence="7 9">
        <text>L-methionyl-[protein] + [thioredoxin]-disulfide + H2O = L-methionyl-(R)-S-oxide-[protein] + [thioredoxin]-dithiol</text>
        <dbReference type="Rhea" id="RHEA:24164"/>
        <dbReference type="Rhea" id="RHEA-COMP:10698"/>
        <dbReference type="Rhea" id="RHEA-COMP:10700"/>
        <dbReference type="Rhea" id="RHEA-COMP:12313"/>
        <dbReference type="Rhea" id="RHEA-COMP:12314"/>
        <dbReference type="ChEBI" id="CHEBI:15377"/>
        <dbReference type="ChEBI" id="CHEBI:16044"/>
        <dbReference type="ChEBI" id="CHEBI:29950"/>
        <dbReference type="ChEBI" id="CHEBI:45764"/>
        <dbReference type="ChEBI" id="CHEBI:50058"/>
        <dbReference type="EC" id="1.8.4.12"/>
    </reaction>
</comment>
<comment type="caution">
    <text evidence="12">The sequence shown here is derived from an EMBL/GenBank/DDBJ whole genome shotgun (WGS) entry which is preliminary data.</text>
</comment>
<feature type="region of interest" description="Disordered" evidence="10">
    <location>
        <begin position="1"/>
        <end position="20"/>
    </location>
</feature>
<feature type="binding site" evidence="9">
    <location>
        <position position="56"/>
    </location>
    <ligand>
        <name>Zn(2+)</name>
        <dbReference type="ChEBI" id="CHEBI:29105"/>
    </ligand>
</feature>
<evidence type="ECO:0000256" key="7">
    <source>
        <dbReference type="ARBA" id="ARBA00048488"/>
    </source>
</evidence>
<dbReference type="HAMAP" id="MF_01400">
    <property type="entry name" value="MsrB"/>
    <property type="match status" value="1"/>
</dbReference>
<dbReference type="GO" id="GO:0005737">
    <property type="term" value="C:cytoplasm"/>
    <property type="evidence" value="ECO:0007669"/>
    <property type="project" value="TreeGrafter"/>
</dbReference>
<keyword evidence="4 9" id="KW-0479">Metal-binding</keyword>
<dbReference type="GO" id="GO:0030091">
    <property type="term" value="P:protein repair"/>
    <property type="evidence" value="ECO:0007669"/>
    <property type="project" value="InterPro"/>
</dbReference>
<protein>
    <recommendedName>
        <fullName evidence="3 9">Peptide methionine sulfoxide reductase MsrB</fullName>
        <ecNumber evidence="2 9">1.8.4.12</ecNumber>
    </recommendedName>
    <alternativeName>
        <fullName evidence="8 9">Peptide-methionine (R)-S-oxide reductase</fullName>
    </alternativeName>
</protein>
<dbReference type="RefSeq" id="WP_105192655.1">
    <property type="nucleotide sequence ID" value="NZ_PTQZ01000155.1"/>
</dbReference>
<dbReference type="Gene3D" id="2.170.150.20">
    <property type="entry name" value="Peptide methionine sulfoxide reductase"/>
    <property type="match status" value="1"/>
</dbReference>
<keyword evidence="6 9" id="KW-0560">Oxidoreductase</keyword>
<feature type="binding site" evidence="9">
    <location>
        <position position="105"/>
    </location>
    <ligand>
        <name>Zn(2+)</name>
        <dbReference type="ChEBI" id="CHEBI:29105"/>
    </ligand>
</feature>
<comment type="cofactor">
    <cofactor evidence="9">
        <name>Zn(2+)</name>
        <dbReference type="ChEBI" id="CHEBI:29105"/>
    </cofactor>
    <text evidence="9">Binds 1 zinc ion per subunit. The zinc ion is important for the structural integrity of the protein.</text>
</comment>
<feature type="binding site" evidence="9">
    <location>
        <position position="59"/>
    </location>
    <ligand>
        <name>Zn(2+)</name>
        <dbReference type="ChEBI" id="CHEBI:29105"/>
    </ligand>
</feature>
<keyword evidence="13" id="KW-1185">Reference proteome</keyword>
<dbReference type="GO" id="GO:0033743">
    <property type="term" value="F:peptide-methionine (R)-S-oxide reductase activity"/>
    <property type="evidence" value="ECO:0007669"/>
    <property type="project" value="UniProtKB-UniRule"/>
</dbReference>
<dbReference type="GO" id="GO:0006979">
    <property type="term" value="P:response to oxidative stress"/>
    <property type="evidence" value="ECO:0007669"/>
    <property type="project" value="InterPro"/>
</dbReference>
<organism evidence="12 13">
    <name type="scientific">Amnimonas aquatica</name>
    <dbReference type="NCBI Taxonomy" id="2094561"/>
    <lineage>
        <taxon>Bacteria</taxon>
        <taxon>Pseudomonadati</taxon>
        <taxon>Pseudomonadota</taxon>
        <taxon>Gammaproteobacteria</taxon>
        <taxon>Moraxellales</taxon>
        <taxon>Moraxellaceae</taxon>
        <taxon>Amnimonas</taxon>
    </lineage>
</organism>
<keyword evidence="5 9" id="KW-0862">Zinc</keyword>
<dbReference type="NCBIfam" id="TIGR00357">
    <property type="entry name" value="peptide-methionine (R)-S-oxide reductase MsrB"/>
    <property type="match status" value="1"/>
</dbReference>
<dbReference type="SUPFAM" id="SSF51316">
    <property type="entry name" value="Mss4-like"/>
    <property type="match status" value="1"/>
</dbReference>
<gene>
    <name evidence="9 12" type="primary">msrB</name>
    <name evidence="12" type="ORF">C5O18_06860</name>
</gene>
<evidence type="ECO:0000256" key="8">
    <source>
        <dbReference type="ARBA" id="ARBA00075819"/>
    </source>
</evidence>
<dbReference type="FunFam" id="2.170.150.20:FF:000001">
    <property type="entry name" value="Peptide methionine sulfoxide reductase MsrB"/>
    <property type="match status" value="1"/>
</dbReference>
<dbReference type="EC" id="1.8.4.12" evidence="2 9"/>
<evidence type="ECO:0000313" key="12">
    <source>
        <dbReference type="EMBL" id="PQA39127.1"/>
    </source>
</evidence>
<dbReference type="InterPro" id="IPR028427">
    <property type="entry name" value="Met_Sox_Rdtase_MsrB"/>
</dbReference>
<evidence type="ECO:0000256" key="6">
    <source>
        <dbReference type="ARBA" id="ARBA00023002"/>
    </source>
</evidence>
<dbReference type="EMBL" id="PTQZ01000155">
    <property type="protein sequence ID" value="PQA39127.1"/>
    <property type="molecule type" value="Genomic_DNA"/>
</dbReference>
<dbReference type="PANTHER" id="PTHR10173">
    <property type="entry name" value="METHIONINE SULFOXIDE REDUCTASE"/>
    <property type="match status" value="1"/>
</dbReference>
<name>A0A2P6ARV5_9GAMM</name>
<dbReference type="InterPro" id="IPR011057">
    <property type="entry name" value="Mss4-like_sf"/>
</dbReference>
<evidence type="ECO:0000256" key="5">
    <source>
        <dbReference type="ARBA" id="ARBA00022833"/>
    </source>
</evidence>
<dbReference type="AlphaFoldDB" id="A0A2P6ARV5"/>
<evidence type="ECO:0000256" key="4">
    <source>
        <dbReference type="ARBA" id="ARBA00022723"/>
    </source>
</evidence>
<dbReference type="PANTHER" id="PTHR10173:SF52">
    <property type="entry name" value="METHIONINE-R-SULFOXIDE REDUCTASE B1"/>
    <property type="match status" value="1"/>
</dbReference>
<evidence type="ECO:0000256" key="2">
    <source>
        <dbReference type="ARBA" id="ARBA00012499"/>
    </source>
</evidence>
<feature type="binding site" evidence="9">
    <location>
        <position position="108"/>
    </location>
    <ligand>
        <name>Zn(2+)</name>
        <dbReference type="ChEBI" id="CHEBI:29105"/>
    </ligand>
</feature>
<comment type="similarity">
    <text evidence="1 9">Belongs to the MsrB Met sulfoxide reductase family.</text>
</comment>
<evidence type="ECO:0000256" key="3">
    <source>
        <dbReference type="ARBA" id="ARBA00021130"/>
    </source>
</evidence>
<evidence type="ECO:0000313" key="13">
    <source>
        <dbReference type="Proteomes" id="UP000243900"/>
    </source>
</evidence>
<dbReference type="Proteomes" id="UP000243900">
    <property type="component" value="Unassembled WGS sequence"/>
</dbReference>
<sequence>MSEDKSAGRPAGAEVSEAEWRERLSPEEFQVCRLKGTERAFTGEYWNCEEDGIYVCRCCGGELFDAGTKYDSGSGWPSFWQPMTGEAVAEHRDISHGMIRTEITCRHCGAHLGHVFPDGPRPTGLRYCVNSASLRLLPKD</sequence>
<accession>A0A2P6ARV5</accession>
<reference evidence="13" key="1">
    <citation type="submission" date="2018-02" db="EMBL/GenBank/DDBJ databases">
        <title>Genome sequencing of Solimonas sp. HR-BB.</title>
        <authorList>
            <person name="Lee Y."/>
            <person name="Jeon C.O."/>
        </authorList>
    </citation>
    <scope>NUCLEOTIDE SEQUENCE [LARGE SCALE GENOMIC DNA]</scope>
    <source>
        <strain evidence="13">HR-E</strain>
    </source>
</reference>
<feature type="domain" description="MsrB" evidence="11">
    <location>
        <begin position="17"/>
        <end position="139"/>
    </location>
</feature>
<dbReference type="Pfam" id="PF01641">
    <property type="entry name" value="SelR"/>
    <property type="match status" value="1"/>
</dbReference>
<evidence type="ECO:0000256" key="1">
    <source>
        <dbReference type="ARBA" id="ARBA00007174"/>
    </source>
</evidence>
<dbReference type="GO" id="GO:0008270">
    <property type="term" value="F:zinc ion binding"/>
    <property type="evidence" value="ECO:0007669"/>
    <property type="project" value="UniProtKB-UniRule"/>
</dbReference>
<evidence type="ECO:0000256" key="9">
    <source>
        <dbReference type="HAMAP-Rule" id="MF_01400"/>
    </source>
</evidence>
<evidence type="ECO:0000256" key="10">
    <source>
        <dbReference type="SAM" id="MobiDB-lite"/>
    </source>
</evidence>